<dbReference type="GO" id="GO:0005524">
    <property type="term" value="F:ATP binding"/>
    <property type="evidence" value="ECO:0007669"/>
    <property type="project" value="UniProtKB-KW"/>
</dbReference>
<dbReference type="SUPFAM" id="SSF56112">
    <property type="entry name" value="Protein kinase-like (PK-like)"/>
    <property type="match status" value="1"/>
</dbReference>
<name>A0AA48K837_9BACT</name>
<dbReference type="Gene3D" id="3.30.200.20">
    <property type="entry name" value="Phosphorylase Kinase, domain 1"/>
    <property type="match status" value="1"/>
</dbReference>
<dbReference type="GO" id="GO:0004674">
    <property type="term" value="F:protein serine/threonine kinase activity"/>
    <property type="evidence" value="ECO:0007669"/>
    <property type="project" value="TreeGrafter"/>
</dbReference>
<dbReference type="InterPro" id="IPR011009">
    <property type="entry name" value="Kinase-like_dom_sf"/>
</dbReference>
<evidence type="ECO:0000256" key="5">
    <source>
        <dbReference type="SAM" id="MobiDB-lite"/>
    </source>
</evidence>
<dbReference type="InterPro" id="IPR000719">
    <property type="entry name" value="Prot_kinase_dom"/>
</dbReference>
<evidence type="ECO:0000259" key="6">
    <source>
        <dbReference type="PROSITE" id="PS50011"/>
    </source>
</evidence>
<dbReference type="PROSITE" id="PS00108">
    <property type="entry name" value="PROTEIN_KINASE_ST"/>
    <property type="match status" value="1"/>
</dbReference>
<feature type="region of interest" description="Disordered" evidence="5">
    <location>
        <begin position="199"/>
        <end position="220"/>
    </location>
</feature>
<dbReference type="InterPro" id="IPR008271">
    <property type="entry name" value="Ser/Thr_kinase_AS"/>
</dbReference>
<dbReference type="KEGG" id="msil:METEAL_10000"/>
<dbReference type="PANTHER" id="PTHR43289:SF6">
    <property type="entry name" value="SERINE_THREONINE-PROTEIN KINASE NEKL-3"/>
    <property type="match status" value="1"/>
</dbReference>
<reference evidence="8" key="1">
    <citation type="journal article" date="2023" name="Int. J. Syst. Evol. Microbiol.">
        <title>Mesoterricola silvestris gen. nov., sp. nov., Mesoterricola sediminis sp. nov., Geothrix oryzae sp. nov., Geothrix edaphica sp. nov., Geothrix rubra sp. nov., and Geothrix limicola sp. nov., six novel members of Acidobacteriota isolated from soils.</title>
        <authorList>
            <person name="Itoh H."/>
            <person name="Sugisawa Y."/>
            <person name="Mise K."/>
            <person name="Xu Z."/>
            <person name="Kuniyasu M."/>
            <person name="Ushijima N."/>
            <person name="Kawano K."/>
            <person name="Kobayashi E."/>
            <person name="Shiratori Y."/>
            <person name="Masuda Y."/>
            <person name="Senoo K."/>
        </authorList>
    </citation>
    <scope>NUCLEOTIDE SEQUENCE [LARGE SCALE GENOMIC DNA]</scope>
    <source>
        <strain evidence="8">W79</strain>
    </source>
</reference>
<organism evidence="7 8">
    <name type="scientific">Mesoterricola silvestris</name>
    <dbReference type="NCBI Taxonomy" id="2927979"/>
    <lineage>
        <taxon>Bacteria</taxon>
        <taxon>Pseudomonadati</taxon>
        <taxon>Acidobacteriota</taxon>
        <taxon>Holophagae</taxon>
        <taxon>Holophagales</taxon>
        <taxon>Holophagaceae</taxon>
        <taxon>Mesoterricola</taxon>
    </lineage>
</organism>
<accession>A0AA48K837</accession>
<evidence type="ECO:0000256" key="4">
    <source>
        <dbReference type="ARBA" id="ARBA00022840"/>
    </source>
</evidence>
<evidence type="ECO:0000256" key="1">
    <source>
        <dbReference type="ARBA" id="ARBA00022679"/>
    </source>
</evidence>
<keyword evidence="1" id="KW-0808">Transferase</keyword>
<dbReference type="SMART" id="SM00220">
    <property type="entry name" value="S_TKc"/>
    <property type="match status" value="1"/>
</dbReference>
<evidence type="ECO:0000313" key="7">
    <source>
        <dbReference type="EMBL" id="BDU71826.1"/>
    </source>
</evidence>
<keyword evidence="8" id="KW-1185">Reference proteome</keyword>
<evidence type="ECO:0000256" key="3">
    <source>
        <dbReference type="ARBA" id="ARBA00022777"/>
    </source>
</evidence>
<protein>
    <recommendedName>
        <fullName evidence="6">Protein kinase domain-containing protein</fullName>
    </recommendedName>
</protein>
<dbReference type="Gene3D" id="1.25.40.10">
    <property type="entry name" value="Tetratricopeptide repeat domain"/>
    <property type="match status" value="1"/>
</dbReference>
<evidence type="ECO:0000256" key="2">
    <source>
        <dbReference type="ARBA" id="ARBA00022741"/>
    </source>
</evidence>
<dbReference type="Proteomes" id="UP001238179">
    <property type="component" value="Chromosome"/>
</dbReference>
<dbReference type="Gene3D" id="1.10.510.10">
    <property type="entry name" value="Transferase(Phosphotransferase) domain 1"/>
    <property type="match status" value="1"/>
</dbReference>
<dbReference type="Pfam" id="PF00069">
    <property type="entry name" value="Pkinase"/>
    <property type="match status" value="1"/>
</dbReference>
<proteinExistence type="predicted"/>
<feature type="domain" description="Protein kinase" evidence="6">
    <location>
        <begin position="1"/>
        <end position="267"/>
    </location>
</feature>
<dbReference type="EMBL" id="AP027080">
    <property type="protein sequence ID" value="BDU71826.1"/>
    <property type="molecule type" value="Genomic_DNA"/>
</dbReference>
<gene>
    <name evidence="7" type="ORF">METEAL_10000</name>
</gene>
<dbReference type="InterPro" id="IPR011990">
    <property type="entry name" value="TPR-like_helical_dom_sf"/>
</dbReference>
<evidence type="ECO:0000313" key="8">
    <source>
        <dbReference type="Proteomes" id="UP001238179"/>
    </source>
</evidence>
<dbReference type="PROSITE" id="PS50011">
    <property type="entry name" value="PROTEIN_KINASE_DOM"/>
    <property type="match status" value="1"/>
</dbReference>
<sequence length="983" mass="107594">MGEIHLALDHQLGRQVALKFPRLDHPDQEFQIMVEARCQAAIQHPNVVPVHEVGILDGRACIVMAYINGQDLMRAKDALPLNVRVGLLSGAARGVQAAHRAGLIHRDLKPENILVDDRDGEGLRAYVTDFGLARTGGKERGGQGGPVEGTLAYMAPEQVLGNGLLDAPGDVYSLGAVLYALATDRPPFLALPFPGPLDSEPRLLSQDPPGGGPPALEDLAAAPPRPRALVPALPADLETIILHAMEVEPHRRYASAGELADDLDRFLAGEPIRARRPTLAYRLFRFAARNRALAALSLLGPLVLLAGAAAFLNQARVARERTILAQRYAMQAQLIEHHLRLGHMMPAHERTPHLVWARGRMEEMRGLAGREGAIAQGPFEYLAGSAHLLMDRPQEALAELERAWSLGFRAPFVAQALGEAVLETRHQEGALRPPSLARDGDVAKAFRYLKEARIPGTPNPLLESRIALLEGREDDAIAACESALRQTPWAYEAHLQIGGVWLGRLWRAERIQDVQAFLGKAMEQFEEASRIAPSDPKPLLMKALAIRTLQRREVENGRSHPPALLREAIALCDRADRLDPAYARVFAERSLLRCVLISHRDPAEASRNQEGEIARMLADAHHAFDLDPGQGITQAALGWALNTQSEHAFRRRSPGLPDLVSQATGALRDLVQRHPLNPYLNRAYAYSLWNTVDLQQEAGIDPRPASREMLAHMRASLDLQTLRQQAQGDRAPEMGELGERLTYHAELERLWGDPAAARAALREGLALLEGLNEKAGLLRSLPFVRSWNLLAQAQLDADAGGDPGPALDRAAAYVAGIPGNELESAYNRIPRFLPCHRALLEAQQAFRRGRDPRPALRACRRAALGEAMGRANAGYPLYALVLAAVQEVRYALPRGLDASAAARQGTWAAHRLQALELRRWPVDARTGLAEFGLAHFRLVPPGPHRPSIDALKALGSRRSVMAGALFPDPAWERWLDPASRGAA</sequence>
<keyword evidence="4" id="KW-0067">ATP-binding</keyword>
<dbReference type="CDD" id="cd14014">
    <property type="entry name" value="STKc_PknB_like"/>
    <property type="match status" value="1"/>
</dbReference>
<dbReference type="SUPFAM" id="SSF48452">
    <property type="entry name" value="TPR-like"/>
    <property type="match status" value="1"/>
</dbReference>
<dbReference type="AlphaFoldDB" id="A0AA48K837"/>
<dbReference type="PANTHER" id="PTHR43289">
    <property type="entry name" value="MITOGEN-ACTIVATED PROTEIN KINASE KINASE KINASE 20-RELATED"/>
    <property type="match status" value="1"/>
</dbReference>
<keyword evidence="2" id="KW-0547">Nucleotide-binding</keyword>
<keyword evidence="3" id="KW-0418">Kinase</keyword>